<feature type="coiled-coil region" evidence="1">
    <location>
        <begin position="69"/>
        <end position="105"/>
    </location>
</feature>
<gene>
    <name evidence="2" type="ORF">DW272_17245</name>
</gene>
<comment type="caution">
    <text evidence="2">The sequence shown here is derived from an EMBL/GenBank/DDBJ whole genome shotgun (WGS) entry which is preliminary data.</text>
</comment>
<evidence type="ECO:0000256" key="1">
    <source>
        <dbReference type="SAM" id="Coils"/>
    </source>
</evidence>
<dbReference type="EMBL" id="QRHZ01000018">
    <property type="protein sequence ID" value="RHG13347.1"/>
    <property type="molecule type" value="Genomic_DNA"/>
</dbReference>
<dbReference type="RefSeq" id="WP_118198198.1">
    <property type="nucleotide sequence ID" value="NZ_JBCJBY010000019.1"/>
</dbReference>
<evidence type="ECO:0000313" key="2">
    <source>
        <dbReference type="EMBL" id="RHG13347.1"/>
    </source>
</evidence>
<keyword evidence="1" id="KW-0175">Coiled coil</keyword>
<dbReference type="AlphaFoldDB" id="A0A414S6Z9"/>
<name>A0A414S6Z9_9FIRM</name>
<dbReference type="Proteomes" id="UP000284220">
    <property type="component" value="Unassembled WGS sequence"/>
</dbReference>
<proteinExistence type="predicted"/>
<sequence length="167" mass="19167">MLNKYYDVTVSKVGIENNRVDEATLFQVVKGVQADDIFKKTLEYGIGNWELVNGSLYVHYDREGNGYTDEEAQEKIQELEELIDNADEEDEIAAWKADIQNLEDGVAYDIHQIYLVSEKAARILIEESDEIVFYNQELNAYVWCINFCGADWSEVLTSIPLNPERTA</sequence>
<evidence type="ECO:0000313" key="3">
    <source>
        <dbReference type="Proteomes" id="UP000284220"/>
    </source>
</evidence>
<organism evidence="2 3">
    <name type="scientific">Blautia obeum</name>
    <dbReference type="NCBI Taxonomy" id="40520"/>
    <lineage>
        <taxon>Bacteria</taxon>
        <taxon>Bacillati</taxon>
        <taxon>Bacillota</taxon>
        <taxon>Clostridia</taxon>
        <taxon>Lachnospirales</taxon>
        <taxon>Lachnospiraceae</taxon>
        <taxon>Blautia</taxon>
    </lineage>
</organism>
<protein>
    <submittedName>
        <fullName evidence="2">Uncharacterized protein</fullName>
    </submittedName>
</protein>
<accession>A0A414S6Z9</accession>
<reference evidence="2 3" key="1">
    <citation type="submission" date="2018-08" db="EMBL/GenBank/DDBJ databases">
        <title>A genome reference for cultivated species of the human gut microbiota.</title>
        <authorList>
            <person name="Zou Y."/>
            <person name="Xue W."/>
            <person name="Luo G."/>
        </authorList>
    </citation>
    <scope>NUCLEOTIDE SEQUENCE [LARGE SCALE GENOMIC DNA]</scope>
    <source>
        <strain evidence="2 3">AM22-9LB</strain>
    </source>
</reference>